<dbReference type="EMBL" id="MN739848">
    <property type="protein sequence ID" value="QHT74285.1"/>
    <property type="molecule type" value="Genomic_DNA"/>
</dbReference>
<dbReference type="AlphaFoldDB" id="A0A6C0H2B3"/>
<proteinExistence type="predicted"/>
<reference evidence="1" key="1">
    <citation type="journal article" date="2020" name="Nature">
        <title>Giant virus diversity and host interactions through global metagenomics.</title>
        <authorList>
            <person name="Schulz F."/>
            <person name="Roux S."/>
            <person name="Paez-Espino D."/>
            <person name="Jungbluth S."/>
            <person name="Walsh D.A."/>
            <person name="Denef V.J."/>
            <person name="McMahon K.D."/>
            <person name="Konstantinidis K.T."/>
            <person name="Eloe-Fadrosh E.A."/>
            <person name="Kyrpides N.C."/>
            <person name="Woyke T."/>
        </authorList>
    </citation>
    <scope>NUCLEOTIDE SEQUENCE</scope>
    <source>
        <strain evidence="1">GVMAG-M-3300023179-4</strain>
    </source>
</reference>
<organism evidence="1">
    <name type="scientific">viral metagenome</name>
    <dbReference type="NCBI Taxonomy" id="1070528"/>
    <lineage>
        <taxon>unclassified sequences</taxon>
        <taxon>metagenomes</taxon>
        <taxon>organismal metagenomes</taxon>
    </lineage>
</organism>
<name>A0A6C0H2B3_9ZZZZ</name>
<evidence type="ECO:0000313" key="1">
    <source>
        <dbReference type="EMBL" id="QHT74285.1"/>
    </source>
</evidence>
<sequence>MELIVIILLVLLLLFLLLDKRERFTPNLANNKIVKQCDFNDKNLSGKCKEIRDGCSKLNINKMKMKNNLARGCDIKNREAKTVRETISQRRDCVTDVERYIRANYAKTELCAQIKNMPSKINLDENLNDLNLNNVLPNDINGSFSDAKF</sequence>
<accession>A0A6C0H2B3</accession>
<protein>
    <submittedName>
        <fullName evidence="1">Uncharacterized protein</fullName>
    </submittedName>
</protein>